<evidence type="ECO:0000256" key="1">
    <source>
        <dbReference type="ARBA" id="ARBA00008918"/>
    </source>
</evidence>
<keyword evidence="2" id="KW-0472">Membrane</keyword>
<sequence>MKVLKYILFLLLIVVIGLAIYIAVQPNEFDFSRSRVIKAPKSLVFNKVNDFKNWPSFSPWIEQEPSATLTYGDKTSGVDGNYGWNGEILGEGSMTTKGVREGEAIEQHIQFIKPFESESDINWTFEDTDEGTKVTWNMKGEQDFMTKMFTTFAGSIEDMTGPDFERGLFKLDSVVVADMKKYTVNVDGVAQHGGGYYLYNTTSCKISELSNKMQEMMPKVGQYAMENNIKMAGAPFTYYHKWDEKNNSTMFSCCVPTTEKVITSEADILTGQLKPFKAVKTTLKGNYDNLKEAWETGMKYVQDNGMEFTADGPMLEVYLTDPMSQPNPAEWVTEIYMAVK</sequence>
<feature type="transmembrane region" description="Helical" evidence="2">
    <location>
        <begin position="6"/>
        <end position="24"/>
    </location>
</feature>
<protein>
    <submittedName>
        <fullName evidence="4">SRPBCC family protein</fullName>
    </submittedName>
</protein>
<dbReference type="InterPro" id="IPR011256">
    <property type="entry name" value="Reg_factor_effector_dom_sf"/>
</dbReference>
<dbReference type="EMBL" id="JACNMF010000003">
    <property type="protein sequence ID" value="MBC3758809.1"/>
    <property type="molecule type" value="Genomic_DNA"/>
</dbReference>
<keyword evidence="2" id="KW-0812">Transmembrane</keyword>
<dbReference type="InterPro" id="IPR023393">
    <property type="entry name" value="START-like_dom_sf"/>
</dbReference>
<organism evidence="4 5">
    <name type="scientific">Hyunsoonleella aquatilis</name>
    <dbReference type="NCBI Taxonomy" id="2762758"/>
    <lineage>
        <taxon>Bacteria</taxon>
        <taxon>Pseudomonadati</taxon>
        <taxon>Bacteroidota</taxon>
        <taxon>Flavobacteriia</taxon>
        <taxon>Flavobacteriales</taxon>
        <taxon>Flavobacteriaceae</taxon>
    </lineage>
</organism>
<dbReference type="InterPro" id="IPR029442">
    <property type="entry name" value="GyrI-like"/>
</dbReference>
<dbReference type="Gene3D" id="3.20.80.10">
    <property type="entry name" value="Regulatory factor, effector binding domain"/>
    <property type="match status" value="1"/>
</dbReference>
<comment type="similarity">
    <text evidence="1">Belongs to the ribosome association toxin RatA family.</text>
</comment>
<dbReference type="InterPro" id="IPR005031">
    <property type="entry name" value="COQ10_START"/>
</dbReference>
<dbReference type="Proteomes" id="UP000656244">
    <property type="component" value="Unassembled WGS sequence"/>
</dbReference>
<keyword evidence="2" id="KW-1133">Transmembrane helix</keyword>
<dbReference type="InterPro" id="IPR010499">
    <property type="entry name" value="AraC_E-bd"/>
</dbReference>
<dbReference type="Pfam" id="PF06445">
    <property type="entry name" value="GyrI-like"/>
    <property type="match status" value="1"/>
</dbReference>
<dbReference type="AlphaFoldDB" id="A0A923HAJ5"/>
<gene>
    <name evidence="4" type="ORF">H7U19_10370</name>
</gene>
<accession>A0A923HAJ5</accession>
<dbReference type="Pfam" id="PF03364">
    <property type="entry name" value="Polyketide_cyc"/>
    <property type="match status" value="1"/>
</dbReference>
<reference evidence="4" key="1">
    <citation type="submission" date="2020-08" db="EMBL/GenBank/DDBJ databases">
        <title>Hyunsoonleella sp. strain SJ7 genome sequencing and assembly.</title>
        <authorList>
            <person name="Kim I."/>
        </authorList>
    </citation>
    <scope>NUCLEOTIDE SEQUENCE</scope>
    <source>
        <strain evidence="4">SJ7</strain>
    </source>
</reference>
<dbReference type="Gene3D" id="3.30.530.20">
    <property type="match status" value="1"/>
</dbReference>
<evidence type="ECO:0000313" key="4">
    <source>
        <dbReference type="EMBL" id="MBC3758809.1"/>
    </source>
</evidence>
<feature type="domain" description="AraC effector-binding" evidence="3">
    <location>
        <begin position="179"/>
        <end position="340"/>
    </location>
</feature>
<proteinExistence type="inferred from homology"/>
<name>A0A923HAJ5_9FLAO</name>
<dbReference type="SUPFAM" id="SSF55136">
    <property type="entry name" value="Probable bacterial effector-binding domain"/>
    <property type="match status" value="1"/>
</dbReference>
<dbReference type="SMART" id="SM00871">
    <property type="entry name" value="AraC_E_bind"/>
    <property type="match status" value="1"/>
</dbReference>
<evidence type="ECO:0000256" key="2">
    <source>
        <dbReference type="SAM" id="Phobius"/>
    </source>
</evidence>
<evidence type="ECO:0000313" key="5">
    <source>
        <dbReference type="Proteomes" id="UP000656244"/>
    </source>
</evidence>
<dbReference type="SUPFAM" id="SSF55961">
    <property type="entry name" value="Bet v1-like"/>
    <property type="match status" value="1"/>
</dbReference>
<evidence type="ECO:0000259" key="3">
    <source>
        <dbReference type="SMART" id="SM00871"/>
    </source>
</evidence>
<dbReference type="CDD" id="cd07818">
    <property type="entry name" value="SRPBCC_1"/>
    <property type="match status" value="1"/>
</dbReference>
<keyword evidence="5" id="KW-1185">Reference proteome</keyword>
<comment type="caution">
    <text evidence="4">The sequence shown here is derived from an EMBL/GenBank/DDBJ whole genome shotgun (WGS) entry which is preliminary data.</text>
</comment>
<dbReference type="RefSeq" id="WP_186562051.1">
    <property type="nucleotide sequence ID" value="NZ_JACNMF010000003.1"/>
</dbReference>